<keyword evidence="1" id="KW-0472">Membrane</keyword>
<keyword evidence="1" id="KW-1133">Transmembrane helix</keyword>
<keyword evidence="3" id="KW-1185">Reference proteome</keyword>
<keyword evidence="1" id="KW-0812">Transmembrane</keyword>
<evidence type="ECO:0000313" key="3">
    <source>
        <dbReference type="Proteomes" id="UP000076078"/>
    </source>
</evidence>
<feature type="transmembrane region" description="Helical" evidence="1">
    <location>
        <begin position="480"/>
        <end position="502"/>
    </location>
</feature>
<dbReference type="EMBL" id="LODT01000020">
    <property type="protein sequence ID" value="KYQ99681.1"/>
    <property type="molecule type" value="Genomic_DNA"/>
</dbReference>
<name>A0A152A098_TIELA</name>
<dbReference type="InParanoid" id="A0A152A098"/>
<organism evidence="2 3">
    <name type="scientific">Tieghemostelium lacteum</name>
    <name type="common">Slime mold</name>
    <name type="synonym">Dictyostelium lacteum</name>
    <dbReference type="NCBI Taxonomy" id="361077"/>
    <lineage>
        <taxon>Eukaryota</taxon>
        <taxon>Amoebozoa</taxon>
        <taxon>Evosea</taxon>
        <taxon>Eumycetozoa</taxon>
        <taxon>Dictyostelia</taxon>
        <taxon>Dictyosteliales</taxon>
        <taxon>Raperosteliaceae</taxon>
        <taxon>Tieghemostelium</taxon>
    </lineage>
</organism>
<dbReference type="AlphaFoldDB" id="A0A152A098"/>
<dbReference type="Proteomes" id="UP000076078">
    <property type="component" value="Unassembled WGS sequence"/>
</dbReference>
<protein>
    <submittedName>
        <fullName evidence="2">Uncharacterized protein</fullName>
    </submittedName>
</protein>
<feature type="transmembrane region" description="Helical" evidence="1">
    <location>
        <begin position="426"/>
        <end position="445"/>
    </location>
</feature>
<proteinExistence type="predicted"/>
<gene>
    <name evidence="2" type="ORF">DLAC_03619</name>
</gene>
<reference evidence="2 3" key="1">
    <citation type="submission" date="2015-12" db="EMBL/GenBank/DDBJ databases">
        <title>Dictyostelia acquired genes for synthesis and detection of signals that induce cell-type specialization by lateral gene transfer from prokaryotes.</title>
        <authorList>
            <person name="Gloeckner G."/>
            <person name="Schaap P."/>
        </authorList>
    </citation>
    <scope>NUCLEOTIDE SEQUENCE [LARGE SCALE GENOMIC DNA]</scope>
    <source>
        <strain evidence="2 3">TK</strain>
    </source>
</reference>
<feature type="transmembrane region" description="Helical" evidence="1">
    <location>
        <begin position="327"/>
        <end position="345"/>
    </location>
</feature>
<comment type="caution">
    <text evidence="2">The sequence shown here is derived from an EMBL/GenBank/DDBJ whole genome shotgun (WGS) entry which is preliminary data.</text>
</comment>
<accession>A0A152A098</accession>
<evidence type="ECO:0000313" key="2">
    <source>
        <dbReference type="EMBL" id="KYQ99681.1"/>
    </source>
</evidence>
<feature type="transmembrane region" description="Helical" evidence="1">
    <location>
        <begin position="452"/>
        <end position="474"/>
    </location>
</feature>
<feature type="transmembrane region" description="Helical" evidence="1">
    <location>
        <begin position="357"/>
        <end position="374"/>
    </location>
</feature>
<sequence>MSKIIDLVNLQIKFAKEDISDYKAMAAKFIKSAPISDDIVKERDTWLENFIYYHCDEVTLELFEKSKPDLTDDQKKFLSEYPDSDSFFKKYAKLAVLSSFASHKKYETTSFSFNQVQITLALNESSFKQRTTYFTHEIYKTILMRTRSDLKVYWTNNTSLVAFVRDVVLDPNYISTFALELNATTTQDQKNAAISKKVNLINLIDPTGQVSSELVKEASAMGWYYNFKGVKAGCKPISDMVDEMVKQIVKGIEEEGVKNEYKETLDGLLAEYANIGAFQVSLSKGILAMLERKVDVKASYAANLEEAVELLTSKVTKNATKFPKLNALGKVLFVTAIGIITIYGLTNWEKLNAFQKGLMVVNSFIFFVQVSVLLKNGITAALGYAARQFGSQILKISYEKMVQFSTRLTRLVAAFIPQTLLKYSKLFIPMVNIAFVGYMCLELLWNIHKGKLDAIGIALAVVEIFVSFVMALVWDATGPLGAVVIGVCLGILVAITLFRFILSLVGIGEKSPFQRYCESITAYNPKFLVSGDIKKEKSIYYMIKMLQTEKTTATEARRTQIESVFLPMWLKMKEVNDKSSTLTAAVKNQLHNQMDLLVAADWSTSNDDAAANAA</sequence>
<evidence type="ECO:0000256" key="1">
    <source>
        <dbReference type="SAM" id="Phobius"/>
    </source>
</evidence>